<dbReference type="InterPro" id="IPR019540">
    <property type="entry name" value="PtdIno-glycan_biosynth_class_S"/>
</dbReference>
<keyword evidence="9" id="KW-0325">Glycoprotein</keyword>
<dbReference type="PANTHER" id="PTHR21072:SF13">
    <property type="entry name" value="GPI TRANSAMIDASE COMPONENT PIG-S"/>
    <property type="match status" value="1"/>
</dbReference>
<dbReference type="UniPathway" id="UPA00196"/>
<evidence type="ECO:0000256" key="3">
    <source>
        <dbReference type="ARBA" id="ARBA00005316"/>
    </source>
</evidence>
<dbReference type="PANTHER" id="PTHR21072">
    <property type="entry name" value="GPI TRANSAMIDASE COMPONENT PIG-S"/>
    <property type="match status" value="1"/>
</dbReference>
<dbReference type="EMBL" id="AMZH03004335">
    <property type="protein sequence ID" value="RRT69459.1"/>
    <property type="molecule type" value="Genomic_DNA"/>
</dbReference>
<evidence type="ECO:0000256" key="2">
    <source>
        <dbReference type="ARBA" id="ARBA00004687"/>
    </source>
</evidence>
<evidence type="ECO:0000256" key="5">
    <source>
        <dbReference type="ARBA" id="ARBA00022692"/>
    </source>
</evidence>
<sequence length="185" mass="20102">MFAILEFQEMSKIMLASVAKALTPIANISIESQVLVNSNEWHLDTSVTAAGRSKVLQFVVYILSSIVTLSLVALLLYKFAKDSYYPYCVGEYVPSAIECPLLLQLPNGEISKTNGFISPVSYDTFVSPMWGGIVIWNPPQCTGDSQKKHLEGSTLPPQVKYSLEAASLAQMNASLGIYDASAGMP</sequence>
<evidence type="ECO:0000256" key="10">
    <source>
        <dbReference type="SAM" id="Phobius"/>
    </source>
</evidence>
<comment type="subcellular location">
    <subcellularLocation>
        <location evidence="1">Endoplasmic reticulum membrane</location>
        <topology evidence="1">Multi-pass membrane protein</topology>
    </subcellularLocation>
</comment>
<proteinExistence type="inferred from homology"/>
<evidence type="ECO:0000256" key="6">
    <source>
        <dbReference type="ARBA" id="ARBA00022824"/>
    </source>
</evidence>
<name>A0A426ZZK9_ENSVE</name>
<evidence type="ECO:0000256" key="1">
    <source>
        <dbReference type="ARBA" id="ARBA00004477"/>
    </source>
</evidence>
<dbReference type="GO" id="GO:0016255">
    <property type="term" value="P:attachment of GPI anchor to protein"/>
    <property type="evidence" value="ECO:0007669"/>
    <property type="project" value="InterPro"/>
</dbReference>
<organism evidence="11 12">
    <name type="scientific">Ensete ventricosum</name>
    <name type="common">Abyssinian banana</name>
    <name type="synonym">Musa ensete</name>
    <dbReference type="NCBI Taxonomy" id="4639"/>
    <lineage>
        <taxon>Eukaryota</taxon>
        <taxon>Viridiplantae</taxon>
        <taxon>Streptophyta</taxon>
        <taxon>Embryophyta</taxon>
        <taxon>Tracheophyta</taxon>
        <taxon>Spermatophyta</taxon>
        <taxon>Magnoliopsida</taxon>
        <taxon>Liliopsida</taxon>
        <taxon>Zingiberales</taxon>
        <taxon>Musaceae</taxon>
        <taxon>Ensete</taxon>
    </lineage>
</organism>
<dbReference type="GO" id="GO:0006506">
    <property type="term" value="P:GPI anchor biosynthetic process"/>
    <property type="evidence" value="ECO:0007669"/>
    <property type="project" value="UniProtKB-UniPathway"/>
</dbReference>
<dbReference type="AlphaFoldDB" id="A0A426ZZK9"/>
<protein>
    <submittedName>
        <fullName evidence="11">Uncharacterized protein</fullName>
    </submittedName>
</protein>
<feature type="transmembrane region" description="Helical" evidence="10">
    <location>
        <begin position="58"/>
        <end position="77"/>
    </location>
</feature>
<accession>A0A426ZZK9</accession>
<comment type="caution">
    <text evidence="11">The sequence shown here is derived from an EMBL/GenBank/DDBJ whole genome shotgun (WGS) entry which is preliminary data.</text>
</comment>
<evidence type="ECO:0000256" key="9">
    <source>
        <dbReference type="ARBA" id="ARBA00023180"/>
    </source>
</evidence>
<keyword evidence="7 10" id="KW-1133">Transmembrane helix</keyword>
<keyword evidence="5 10" id="KW-0812">Transmembrane</keyword>
<evidence type="ECO:0000256" key="4">
    <source>
        <dbReference type="ARBA" id="ARBA00022502"/>
    </source>
</evidence>
<dbReference type="Pfam" id="PF10510">
    <property type="entry name" value="PIG-S"/>
    <property type="match status" value="1"/>
</dbReference>
<comment type="pathway">
    <text evidence="2">Glycolipid biosynthesis; glycosylphosphatidylinositol-anchor biosynthesis.</text>
</comment>
<evidence type="ECO:0000313" key="11">
    <source>
        <dbReference type="EMBL" id="RRT69459.1"/>
    </source>
</evidence>
<keyword evidence="6" id="KW-0256">Endoplasmic reticulum</keyword>
<evidence type="ECO:0000256" key="8">
    <source>
        <dbReference type="ARBA" id="ARBA00023136"/>
    </source>
</evidence>
<dbReference type="Proteomes" id="UP000287651">
    <property type="component" value="Unassembled WGS sequence"/>
</dbReference>
<comment type="similarity">
    <text evidence="3">Belongs to the PIGS family.</text>
</comment>
<evidence type="ECO:0000313" key="12">
    <source>
        <dbReference type="Proteomes" id="UP000287651"/>
    </source>
</evidence>
<dbReference type="GO" id="GO:0042765">
    <property type="term" value="C:GPI-anchor transamidase complex"/>
    <property type="evidence" value="ECO:0007669"/>
    <property type="project" value="InterPro"/>
</dbReference>
<evidence type="ECO:0000256" key="7">
    <source>
        <dbReference type="ARBA" id="ARBA00022989"/>
    </source>
</evidence>
<gene>
    <name evidence="11" type="ORF">B296_00005994</name>
</gene>
<reference evidence="11 12" key="1">
    <citation type="journal article" date="2014" name="Agronomy (Basel)">
        <title>A Draft Genome Sequence for Ensete ventricosum, the Drought-Tolerant Tree Against Hunger.</title>
        <authorList>
            <person name="Harrison J."/>
            <person name="Moore K.A."/>
            <person name="Paszkiewicz K."/>
            <person name="Jones T."/>
            <person name="Grant M."/>
            <person name="Ambacheew D."/>
            <person name="Muzemil S."/>
            <person name="Studholme D.J."/>
        </authorList>
    </citation>
    <scope>NUCLEOTIDE SEQUENCE [LARGE SCALE GENOMIC DNA]</scope>
</reference>
<keyword evidence="4" id="KW-0337">GPI-anchor biosynthesis</keyword>
<keyword evidence="8 10" id="KW-0472">Membrane</keyword>